<comment type="caution">
    <text evidence="2">The sequence shown here is derived from an EMBL/GenBank/DDBJ whole genome shotgun (WGS) entry which is preliminary data.</text>
</comment>
<dbReference type="AlphaFoldDB" id="A0A8J3VZQ3"/>
<gene>
    <name evidence="2" type="ORF">Mth01_25460</name>
</gene>
<feature type="compositionally biased region" description="Basic and acidic residues" evidence="1">
    <location>
        <begin position="12"/>
        <end position="43"/>
    </location>
</feature>
<evidence type="ECO:0000313" key="2">
    <source>
        <dbReference type="EMBL" id="GIH70293.1"/>
    </source>
</evidence>
<evidence type="ECO:0000313" key="3">
    <source>
        <dbReference type="Proteomes" id="UP000610966"/>
    </source>
</evidence>
<accession>A0A8J3VZQ3</accession>
<feature type="region of interest" description="Disordered" evidence="1">
    <location>
        <begin position="1"/>
        <end position="54"/>
    </location>
</feature>
<organism evidence="2 3">
    <name type="scientific">Sphaerimonospora thailandensis</name>
    <dbReference type="NCBI Taxonomy" id="795644"/>
    <lineage>
        <taxon>Bacteria</taxon>
        <taxon>Bacillati</taxon>
        <taxon>Actinomycetota</taxon>
        <taxon>Actinomycetes</taxon>
        <taxon>Streptosporangiales</taxon>
        <taxon>Streptosporangiaceae</taxon>
        <taxon>Sphaerimonospora</taxon>
    </lineage>
</organism>
<proteinExistence type="predicted"/>
<dbReference type="RefSeq" id="WP_204016012.1">
    <property type="nucleotide sequence ID" value="NZ_BOOG01000021.1"/>
</dbReference>
<sequence length="54" mass="6330">MTRWNGPAHRGAAREARERRRAEAEARNARTPMERTARFRRQLDALADPRTARD</sequence>
<dbReference type="EMBL" id="BOOG01000021">
    <property type="protein sequence ID" value="GIH70293.1"/>
    <property type="molecule type" value="Genomic_DNA"/>
</dbReference>
<evidence type="ECO:0000256" key="1">
    <source>
        <dbReference type="SAM" id="MobiDB-lite"/>
    </source>
</evidence>
<reference evidence="2" key="1">
    <citation type="submission" date="2021-01" db="EMBL/GenBank/DDBJ databases">
        <title>Whole genome shotgun sequence of Sphaerimonospora thailandensis NBRC 107569.</title>
        <authorList>
            <person name="Komaki H."/>
            <person name="Tamura T."/>
        </authorList>
    </citation>
    <scope>NUCLEOTIDE SEQUENCE</scope>
    <source>
        <strain evidence="2">NBRC 107569</strain>
    </source>
</reference>
<protein>
    <submittedName>
        <fullName evidence="2">Uncharacterized protein</fullName>
    </submittedName>
</protein>
<dbReference type="Proteomes" id="UP000610966">
    <property type="component" value="Unassembled WGS sequence"/>
</dbReference>
<keyword evidence="3" id="KW-1185">Reference proteome</keyword>
<name>A0A8J3VZQ3_9ACTN</name>